<dbReference type="InterPro" id="IPR047653">
    <property type="entry name" value="Tn3-like_transpos"/>
</dbReference>
<dbReference type="GO" id="GO:0006313">
    <property type="term" value="P:DNA transposition"/>
    <property type="evidence" value="ECO:0007669"/>
    <property type="project" value="InterPro"/>
</dbReference>
<name>A0A2T1FB75_9CYAN</name>
<evidence type="ECO:0000256" key="1">
    <source>
        <dbReference type="ARBA" id="ARBA00009402"/>
    </source>
</evidence>
<evidence type="ECO:0000313" key="8">
    <source>
        <dbReference type="Proteomes" id="UP000238937"/>
    </source>
</evidence>
<evidence type="ECO:0000259" key="6">
    <source>
        <dbReference type="Pfam" id="PF13700"/>
    </source>
</evidence>
<comment type="caution">
    <text evidence="7">The sequence shown here is derived from an EMBL/GenBank/DDBJ whole genome shotgun (WGS) entry which is preliminary data.</text>
</comment>
<proteinExistence type="inferred from homology"/>
<gene>
    <name evidence="7" type="ORF">C7B77_26850</name>
</gene>
<feature type="domain" description="Tn3 transposase DDE" evidence="5">
    <location>
        <begin position="607"/>
        <end position="999"/>
    </location>
</feature>
<dbReference type="NCBIfam" id="NF033527">
    <property type="entry name" value="transpos_Tn3"/>
    <property type="match status" value="1"/>
</dbReference>
<keyword evidence="8" id="KW-1185">Reference proteome</keyword>
<dbReference type="Proteomes" id="UP000238937">
    <property type="component" value="Unassembled WGS sequence"/>
</dbReference>
<evidence type="ECO:0000256" key="3">
    <source>
        <dbReference type="ARBA" id="ARBA00023125"/>
    </source>
</evidence>
<dbReference type="AlphaFoldDB" id="A0A2T1FB75"/>
<evidence type="ECO:0000256" key="4">
    <source>
        <dbReference type="ARBA" id="ARBA00023172"/>
    </source>
</evidence>
<keyword evidence="2" id="KW-0815">Transposition</keyword>
<protein>
    <submittedName>
        <fullName evidence="7">DDE transposase</fullName>
    </submittedName>
</protein>
<reference evidence="7 8" key="1">
    <citation type="submission" date="2018-03" db="EMBL/GenBank/DDBJ databases">
        <title>The ancient ancestry and fast evolution of plastids.</title>
        <authorList>
            <person name="Moore K.R."/>
            <person name="Magnabosco C."/>
            <person name="Momper L."/>
            <person name="Gold D.A."/>
            <person name="Bosak T."/>
            <person name="Fournier G.P."/>
        </authorList>
    </citation>
    <scope>NUCLEOTIDE SEQUENCE [LARGE SCALE GENOMIC DNA]</scope>
    <source>
        <strain evidence="7 8">CCALA 037</strain>
    </source>
</reference>
<evidence type="ECO:0000259" key="5">
    <source>
        <dbReference type="Pfam" id="PF01526"/>
    </source>
</evidence>
<keyword evidence="4" id="KW-0233">DNA recombination</keyword>
<keyword evidence="3" id="KW-0238">DNA-binding</keyword>
<evidence type="ECO:0000313" key="7">
    <source>
        <dbReference type="EMBL" id="PSB42226.1"/>
    </source>
</evidence>
<dbReference type="OrthoDB" id="51846at2"/>
<accession>A0A2T1FB75</accession>
<organism evidence="7 8">
    <name type="scientific">Chamaesiphon polymorphus CCALA 037</name>
    <dbReference type="NCBI Taxonomy" id="2107692"/>
    <lineage>
        <taxon>Bacteria</taxon>
        <taxon>Bacillati</taxon>
        <taxon>Cyanobacteriota</taxon>
        <taxon>Cyanophyceae</taxon>
        <taxon>Gomontiellales</taxon>
        <taxon>Chamaesiphonaceae</taxon>
        <taxon>Chamaesiphon</taxon>
    </lineage>
</organism>
<dbReference type="Pfam" id="PF01526">
    <property type="entry name" value="DDE_Tnp_Tn3"/>
    <property type="match status" value="1"/>
</dbReference>
<dbReference type="RefSeq" id="WP_106312236.1">
    <property type="nucleotide sequence ID" value="NZ_PVWO01000594.1"/>
</dbReference>
<feature type="domain" description="DUF4158" evidence="6">
    <location>
        <begin position="17"/>
        <end position="181"/>
    </location>
</feature>
<dbReference type="Pfam" id="PF13700">
    <property type="entry name" value="DUF4158"/>
    <property type="match status" value="1"/>
</dbReference>
<dbReference type="GO" id="GO:0003677">
    <property type="term" value="F:DNA binding"/>
    <property type="evidence" value="ECO:0007669"/>
    <property type="project" value="UniProtKB-KW"/>
</dbReference>
<comment type="similarity">
    <text evidence="1">Belongs to the transposase 7 family.</text>
</comment>
<dbReference type="InterPro" id="IPR025296">
    <property type="entry name" value="DUF4158"/>
</dbReference>
<evidence type="ECO:0000256" key="2">
    <source>
        <dbReference type="ARBA" id="ARBA00022578"/>
    </source>
</evidence>
<dbReference type="EMBL" id="PVWO01000594">
    <property type="protein sequence ID" value="PSB42226.1"/>
    <property type="molecule type" value="Genomic_DNA"/>
</dbReference>
<sequence>MEDENFKATPQEKRLKILASDEIKSIYSRPHFNNEERLQYFALSHADLEILEGFRSLKSQVHFILQLGYFRAKYLFFIFTLDEVKDDFQYIIEQHFDSRQIGGITVIDKQTRLKQQRLILELYGYRNCTKEERQELEQKAQQSAMIYSKPIYVFRELINYLTKHRIILPGYSLMQKIVSRAINSEQSRLTNIIQARLEVSERAEFKKLLEDSTGLYEITQLKHEPKDFSLAEIRREIQRGEQLYLFYKIAQRLLPELKISNESIKYYASLVGYYSVFRLKQLNEWTAYIYLICFTYHRYQQRSDNLINCLIFRVRNYSDEAKSVAKERLQEYHVEINENLQKAGQVLKLLTDESIAVDTPFKTFQSHAFKILPRQKLITVANRMAKAVNLDETAFQWEHIDKLSRQFKLHLRQAIVTIEFTSTLSQDTLIEAVDFLKAAFKKGKPLKEFPSDLFPVDCVPASATSYLYTQDSKHQKQLIPDRYEFLIYRLLRNGLESGDISCRDSIHFRSLEDDLINNLRWQDKQKLMVDNNLTSLTHPILEHLSSLEQTLEQRIIEVNRRIADGENEHFQIKKRGKQVRWNLLYPQGVDLINSPFFDNLKQVDIGEVLYFVDRHCHFIKAFEHVLGRYQKQTVDERVMIACLIAWGNNMGMGRMGQVSDINYQLLASTSDNFIRLETLKEANDLISNAIAELSIFHHYDIDSTIHSSSDGQKFEARINTINSRHSPKYFGLKKGVVSYTLVANHIPVNAKIIGANEHESHFVFDILFNNTTDIQPEIHSTDTHGTNQVNFAVLHSFGYQFAPRYKDIYDKVSKALYGFQHPSNYDKDCVVKPIRKLNTDLIVEEWENIQRIMVSLAVKETTQSIIVGKLSAYTRKNKTRRALWEYDNILKSLYLLDYIDSLPLRQNVQRALNRGESYHQLRRAISYANFGKLRFKSELEQQLWSECGRLIANCILYYNASILSNVLAHRESGDDVQGVEALKQISPVAWQHINLYGRYEFRKCSEPIDLDDIVHQLTQVQSY</sequence>
<dbReference type="GO" id="GO:0004803">
    <property type="term" value="F:transposase activity"/>
    <property type="evidence" value="ECO:0007669"/>
    <property type="project" value="InterPro"/>
</dbReference>
<dbReference type="InterPro" id="IPR002513">
    <property type="entry name" value="Tn3_Tnp_DDE_dom"/>
</dbReference>